<dbReference type="AlphaFoldDB" id="A0AAW0HV28"/>
<dbReference type="GO" id="GO:0030141">
    <property type="term" value="C:secretory granule"/>
    <property type="evidence" value="ECO:0007669"/>
    <property type="project" value="TreeGrafter"/>
</dbReference>
<dbReference type="PANTHER" id="PTHR11681">
    <property type="entry name" value="NEUROPHYSIN"/>
    <property type="match status" value="1"/>
</dbReference>
<dbReference type="Pfam" id="PF00184">
    <property type="entry name" value="Hormone_5"/>
    <property type="match status" value="1"/>
</dbReference>
<protein>
    <submittedName>
        <fullName evidence="10">Uncharacterized protein</fullName>
    </submittedName>
</protein>
<evidence type="ECO:0000256" key="4">
    <source>
        <dbReference type="ARBA" id="ARBA00022685"/>
    </source>
</evidence>
<dbReference type="EMBL" id="JBBHLL010000320">
    <property type="protein sequence ID" value="KAK7805966.1"/>
    <property type="molecule type" value="Genomic_DNA"/>
</dbReference>
<proteinExistence type="inferred from homology"/>
<comment type="similarity">
    <text evidence="2">Belongs to the vasopressin/oxytocin family.</text>
</comment>
<dbReference type="SUPFAM" id="SSF49606">
    <property type="entry name" value="Neurophysin II"/>
    <property type="match status" value="1"/>
</dbReference>
<dbReference type="GO" id="GO:0005615">
    <property type="term" value="C:extracellular space"/>
    <property type="evidence" value="ECO:0007669"/>
    <property type="project" value="TreeGrafter"/>
</dbReference>
<dbReference type="Proteomes" id="UP001488838">
    <property type="component" value="Unassembled WGS sequence"/>
</dbReference>
<keyword evidence="7" id="KW-1015">Disulfide bond</keyword>
<keyword evidence="4" id="KW-0165">Cleavage on pair of basic residues</keyword>
<keyword evidence="6" id="KW-0838">Vasoactive</keyword>
<evidence type="ECO:0000256" key="1">
    <source>
        <dbReference type="ARBA" id="ARBA00004613"/>
    </source>
</evidence>
<dbReference type="PROSITE" id="PS00264">
    <property type="entry name" value="NEUROHYPOPHYS_HORM"/>
    <property type="match status" value="1"/>
</dbReference>
<dbReference type="GO" id="GO:0005185">
    <property type="term" value="F:neurohypophyseal hormone activity"/>
    <property type="evidence" value="ECO:0007669"/>
    <property type="project" value="InterPro"/>
</dbReference>
<organism evidence="10 11">
    <name type="scientific">Myodes glareolus</name>
    <name type="common">Bank vole</name>
    <name type="synonym">Clethrionomys glareolus</name>
    <dbReference type="NCBI Taxonomy" id="447135"/>
    <lineage>
        <taxon>Eukaryota</taxon>
        <taxon>Metazoa</taxon>
        <taxon>Chordata</taxon>
        <taxon>Craniata</taxon>
        <taxon>Vertebrata</taxon>
        <taxon>Euteleostomi</taxon>
        <taxon>Mammalia</taxon>
        <taxon>Eutheria</taxon>
        <taxon>Euarchontoglires</taxon>
        <taxon>Glires</taxon>
        <taxon>Rodentia</taxon>
        <taxon>Myomorpha</taxon>
        <taxon>Muroidea</taxon>
        <taxon>Cricetidae</taxon>
        <taxon>Arvicolinae</taxon>
        <taxon>Myodes</taxon>
    </lineage>
</organism>
<keyword evidence="11" id="KW-1185">Reference proteome</keyword>
<evidence type="ECO:0000256" key="3">
    <source>
        <dbReference type="ARBA" id="ARBA00022525"/>
    </source>
</evidence>
<comment type="subcellular location">
    <subcellularLocation>
        <location evidence="1">Secreted</location>
    </subcellularLocation>
</comment>
<evidence type="ECO:0000256" key="2">
    <source>
        <dbReference type="ARBA" id="ARBA00007369"/>
    </source>
</evidence>
<evidence type="ECO:0000313" key="11">
    <source>
        <dbReference type="Proteomes" id="UP001488838"/>
    </source>
</evidence>
<evidence type="ECO:0000313" key="10">
    <source>
        <dbReference type="EMBL" id="KAK7805966.1"/>
    </source>
</evidence>
<evidence type="ECO:0000256" key="7">
    <source>
        <dbReference type="ARBA" id="ARBA00023157"/>
    </source>
</evidence>
<evidence type="ECO:0000256" key="8">
    <source>
        <dbReference type="ARBA" id="ARBA00023322"/>
    </source>
</evidence>
<evidence type="ECO:0000256" key="9">
    <source>
        <dbReference type="ARBA" id="ARBA00046424"/>
    </source>
</evidence>
<reference evidence="10 11" key="1">
    <citation type="journal article" date="2023" name="bioRxiv">
        <title>Conserved and derived expression patterns and positive selection on dental genes reveal complex evolutionary context of ever-growing rodent molars.</title>
        <authorList>
            <person name="Calamari Z.T."/>
            <person name="Song A."/>
            <person name="Cohen E."/>
            <person name="Akter M."/>
            <person name="Roy R.D."/>
            <person name="Hallikas O."/>
            <person name="Christensen M.M."/>
            <person name="Li P."/>
            <person name="Marangoni P."/>
            <person name="Jernvall J."/>
            <person name="Klein O.D."/>
        </authorList>
    </citation>
    <scope>NUCLEOTIDE SEQUENCE [LARGE SCALE GENOMIC DNA]</scope>
    <source>
        <strain evidence="10">V071</strain>
    </source>
</reference>
<dbReference type="SMART" id="SM00003">
    <property type="entry name" value="NH"/>
    <property type="match status" value="1"/>
</dbReference>
<dbReference type="InterPro" id="IPR000981">
    <property type="entry name" value="Neurhyp_horm"/>
</dbReference>
<accession>A0AAW0HV28</accession>
<dbReference type="InterPro" id="IPR036387">
    <property type="entry name" value="Neurhyp_horm_dom_sf"/>
</dbReference>
<dbReference type="GO" id="GO:0042310">
    <property type="term" value="P:vasoconstriction"/>
    <property type="evidence" value="ECO:0007669"/>
    <property type="project" value="UniProtKB-KW"/>
</dbReference>
<gene>
    <name evidence="10" type="ORF">U0070_011721</name>
</gene>
<evidence type="ECO:0000256" key="6">
    <source>
        <dbReference type="ARBA" id="ARBA00022858"/>
    </source>
</evidence>
<dbReference type="Pfam" id="PF00220">
    <property type="entry name" value="Hormone_4"/>
    <property type="match status" value="1"/>
</dbReference>
<dbReference type="PRINTS" id="PR00831">
    <property type="entry name" value="NEUROPHYSIN"/>
</dbReference>
<evidence type="ECO:0000256" key="5">
    <source>
        <dbReference type="ARBA" id="ARBA00022815"/>
    </source>
</evidence>
<dbReference type="PANTHER" id="PTHR11681:SF9">
    <property type="entry name" value="VASOPRESSIN-NEUROPHYSIN 2-COPEPTIN"/>
    <property type="match status" value="1"/>
</dbReference>
<keyword evidence="8" id="KW-0839">Vasoconstrictor</keyword>
<comment type="subunit">
    <text evidence="9">Interacts with vasopressin receptors V1bR/AVPR1B (Ki=85 pM), V1aR/AVPR1A (Ki=0.6 nM) and V2R/AVPR2 (Ki=4.9 nM). Interacts with oxytocin receptor (OXTR) (Ki=110 nM).</text>
</comment>
<dbReference type="InterPro" id="IPR022423">
    <property type="entry name" value="Neurohypophysial_hormone_CS"/>
</dbReference>
<keyword evidence="3" id="KW-0964">Secreted</keyword>
<comment type="caution">
    <text evidence="10">The sequence shown here is derived from an EMBL/GenBank/DDBJ whole genome shotgun (WGS) entry which is preliminary data.</text>
</comment>
<dbReference type="GO" id="GO:0031894">
    <property type="term" value="F:V1A vasopressin receptor binding"/>
    <property type="evidence" value="ECO:0007669"/>
    <property type="project" value="TreeGrafter"/>
</dbReference>
<keyword evidence="5" id="KW-0027">Amidation</keyword>
<sequence length="232" mass="24613">MPESLLTAWDLSAVGSWGATGEGVSSHVVISAGTPADINRQPTKAAEQSQESSAAHCPPMLARMLSSTLSACFLSLLAFTSACYFQNCPRGGKRAMPDVEPRQRPSPQCLPCGPGDQGRCFGPNICCADELGCFVGTAEARRCQEENYLPSPCQSGQKPCGSGGRCAATGICCSDESCVIEPECREDFVRLTRAREPSNGTQLDGATRALLLRLVQMAGTRESVDSAKPRVY</sequence>
<name>A0AAW0HV28_MYOGA</name>
<dbReference type="Gene3D" id="2.60.9.10">
    <property type="entry name" value="Neurohypophysial hormone domain"/>
    <property type="match status" value="1"/>
</dbReference>
<dbReference type="FunFam" id="2.60.9.10:FF:000001">
    <property type="entry name" value="oxytocin-neurophysin 1"/>
    <property type="match status" value="1"/>
</dbReference>